<feature type="transmembrane region" description="Helical" evidence="1">
    <location>
        <begin position="16"/>
        <end position="38"/>
    </location>
</feature>
<keyword evidence="1" id="KW-0812">Transmembrane</keyword>
<evidence type="ECO:0000313" key="3">
    <source>
        <dbReference type="Proteomes" id="UP000325292"/>
    </source>
</evidence>
<dbReference type="EMBL" id="CP019454">
    <property type="protein sequence ID" value="AUW92809.1"/>
    <property type="molecule type" value="Genomic_DNA"/>
</dbReference>
<dbReference type="RefSeq" id="WP_103376077.1">
    <property type="nucleotide sequence ID" value="NZ_CP133983.1"/>
</dbReference>
<keyword evidence="3" id="KW-1185">Reference proteome</keyword>
<keyword evidence="1" id="KW-0472">Membrane</keyword>
<dbReference type="Proteomes" id="UP000325292">
    <property type="component" value="Chromosome"/>
</dbReference>
<evidence type="ECO:0000313" key="2">
    <source>
        <dbReference type="EMBL" id="AUW92809.1"/>
    </source>
</evidence>
<sequence>MAVVPHKRIRFRWKKFVTIFVLSYLMFWSIKSVLHIWVLNHDEQVLRQQIAQTQAKNNVLRADISQIKNPSVLKGMITGTVPIPNPEIGQQ</sequence>
<keyword evidence="1" id="KW-1133">Transmembrane helix</keyword>
<organism evidence="2 3">
    <name type="scientific">Sulfobacillus thermotolerans</name>
    <dbReference type="NCBI Taxonomy" id="338644"/>
    <lineage>
        <taxon>Bacteria</taxon>
        <taxon>Bacillati</taxon>
        <taxon>Bacillota</taxon>
        <taxon>Clostridia</taxon>
        <taxon>Eubacteriales</taxon>
        <taxon>Clostridiales Family XVII. Incertae Sedis</taxon>
        <taxon>Sulfobacillus</taxon>
    </lineage>
</organism>
<name>A0ABN5GWV7_9FIRM</name>
<reference evidence="2 3" key="1">
    <citation type="journal article" date="2019" name="Sci. Rep.">
        <title>Sulfobacillus thermotolerans: new insights into resistance and metabolic capacities of acidophilic chemolithotrophs.</title>
        <authorList>
            <person name="Panyushkina A.E."/>
            <person name="Babenko V.V."/>
            <person name="Nikitina A.S."/>
            <person name="Selezneva O.V."/>
            <person name="Tsaplina I.A."/>
            <person name="Letarova M.A."/>
            <person name="Kostryukova E.S."/>
            <person name="Letarov A.V."/>
        </authorList>
    </citation>
    <scope>NUCLEOTIDE SEQUENCE [LARGE SCALE GENOMIC DNA]</scope>
    <source>
        <strain evidence="2 3">Kr1</strain>
    </source>
</reference>
<protein>
    <recommendedName>
        <fullName evidence="4">Cell division protein FtsL</fullName>
    </recommendedName>
</protein>
<proteinExistence type="predicted"/>
<gene>
    <name evidence="2" type="ORF">BXT84_01595</name>
</gene>
<evidence type="ECO:0008006" key="4">
    <source>
        <dbReference type="Google" id="ProtNLM"/>
    </source>
</evidence>
<accession>A0ABN5GWV7</accession>
<evidence type="ECO:0000256" key="1">
    <source>
        <dbReference type="SAM" id="Phobius"/>
    </source>
</evidence>